<sequence>MKCSCLVALTFIVHDLPRFLGRYLLIQNTGDIYPYPDGSFSPATGSGTHTNQIHHRITVSYTIYLNRRLGIKCKIIYVIG</sequence>
<name>A0A8A1L8R4_AJEC8</name>
<dbReference type="VEuPathDB" id="FungiDB:I7I53_10565"/>
<reference evidence="1" key="1">
    <citation type="submission" date="2021-01" db="EMBL/GenBank/DDBJ databases">
        <title>Chromosome-level genome assembly of a human fungal pathogen reveals clustering of transcriptionally co-regulated genes.</title>
        <authorList>
            <person name="Voorhies M."/>
            <person name="Cohen S."/>
            <person name="Shea T.P."/>
            <person name="Petrus S."/>
            <person name="Munoz J.F."/>
            <person name="Poplawski S."/>
            <person name="Goldman W.E."/>
            <person name="Michael T."/>
            <person name="Cuomo C.A."/>
            <person name="Sil A."/>
            <person name="Beyhan S."/>
        </authorList>
    </citation>
    <scope>NUCLEOTIDE SEQUENCE</scope>
    <source>
        <strain evidence="1">H88</strain>
    </source>
</reference>
<proteinExistence type="predicted"/>
<evidence type="ECO:0000313" key="2">
    <source>
        <dbReference type="Proteomes" id="UP000663419"/>
    </source>
</evidence>
<dbReference type="EMBL" id="CP069102">
    <property type="protein sequence ID" value="QSS50020.1"/>
    <property type="molecule type" value="Genomic_DNA"/>
</dbReference>
<dbReference type="AlphaFoldDB" id="A0A8A1L8R4"/>
<protein>
    <submittedName>
        <fullName evidence="1">Uncharacterized protein</fullName>
    </submittedName>
</protein>
<gene>
    <name evidence="1" type="ORF">I7I53_10565</name>
</gene>
<organism evidence="1 2">
    <name type="scientific">Ajellomyces capsulatus (strain H88)</name>
    <name type="common">Darling's disease fungus</name>
    <name type="synonym">Histoplasma capsulatum</name>
    <dbReference type="NCBI Taxonomy" id="544711"/>
    <lineage>
        <taxon>Eukaryota</taxon>
        <taxon>Fungi</taxon>
        <taxon>Dikarya</taxon>
        <taxon>Ascomycota</taxon>
        <taxon>Pezizomycotina</taxon>
        <taxon>Eurotiomycetes</taxon>
        <taxon>Eurotiomycetidae</taxon>
        <taxon>Onygenales</taxon>
        <taxon>Ajellomycetaceae</taxon>
        <taxon>Histoplasma</taxon>
    </lineage>
</organism>
<evidence type="ECO:0000313" key="1">
    <source>
        <dbReference type="EMBL" id="QSS50020.1"/>
    </source>
</evidence>
<dbReference type="Proteomes" id="UP000663419">
    <property type="component" value="Chromosome 1"/>
</dbReference>
<accession>A0A8A1L8R4</accession>